<gene>
    <name evidence="2" type="ORF">C1SCF055_LOCUS22282</name>
</gene>
<dbReference type="EMBL" id="CAMXCT030002112">
    <property type="protein sequence ID" value="CAL4783067.1"/>
    <property type="molecule type" value="Genomic_DNA"/>
</dbReference>
<proteinExistence type="predicted"/>
<dbReference type="EMBL" id="CAMXCT020002112">
    <property type="protein sequence ID" value="CAL1149130.1"/>
    <property type="molecule type" value="Genomic_DNA"/>
</dbReference>
<feature type="region of interest" description="Disordered" evidence="1">
    <location>
        <begin position="135"/>
        <end position="219"/>
    </location>
</feature>
<organism evidence="2">
    <name type="scientific">Cladocopium goreaui</name>
    <dbReference type="NCBI Taxonomy" id="2562237"/>
    <lineage>
        <taxon>Eukaryota</taxon>
        <taxon>Sar</taxon>
        <taxon>Alveolata</taxon>
        <taxon>Dinophyceae</taxon>
        <taxon>Suessiales</taxon>
        <taxon>Symbiodiniaceae</taxon>
        <taxon>Cladocopium</taxon>
    </lineage>
</organism>
<comment type="caution">
    <text evidence="2">The sequence shown here is derived from an EMBL/GenBank/DDBJ whole genome shotgun (WGS) entry which is preliminary data.</text>
</comment>
<evidence type="ECO:0000313" key="3">
    <source>
        <dbReference type="EMBL" id="CAL1149130.1"/>
    </source>
</evidence>
<dbReference type="EMBL" id="CAMXCT010002112">
    <property type="protein sequence ID" value="CAI3995755.1"/>
    <property type="molecule type" value="Genomic_DNA"/>
</dbReference>
<feature type="compositionally biased region" description="Basic and acidic residues" evidence="1">
    <location>
        <begin position="172"/>
        <end position="182"/>
    </location>
</feature>
<reference evidence="3" key="2">
    <citation type="submission" date="2024-04" db="EMBL/GenBank/DDBJ databases">
        <authorList>
            <person name="Chen Y."/>
            <person name="Shah S."/>
            <person name="Dougan E. K."/>
            <person name="Thang M."/>
            <person name="Chan C."/>
        </authorList>
    </citation>
    <scope>NUCLEOTIDE SEQUENCE [LARGE SCALE GENOMIC DNA]</scope>
</reference>
<dbReference type="Proteomes" id="UP001152797">
    <property type="component" value="Unassembled WGS sequence"/>
</dbReference>
<protein>
    <submittedName>
        <fullName evidence="2">Uncharacterized protein</fullName>
    </submittedName>
</protein>
<name>A0A9P1CQP2_9DINO</name>
<sequence length="366" mass="41200">MDDIMAGDERPIVFWSERDKEVVQEQDLINNFDLLKTYLWVVGHTTPLPHLLHHEAAMILLSVTFNMHAGVYNVRGGRGLIRDWAKGQALRLRCMGTHLMSITRGCASCVHLEAQQLEEACDDLIDADQQLEEEKTGKVAEKFNKKQEKLQAKAMDNATKEKSSARKGRVTKGSEGDKVEKRPRGRPRKGTTEVETKPAKRKAKVVTPVKAKKPRRDWKPSPMALKVQNQASDARMDRARAALEELVSAMKAGDNGFVIGFEAPEKNFKRKSYTINVDPSWPKDDDSKIASIGVVLYSRSFYCNRAIGTPWPKLAVQRGLQVDRKSGCTVPWGDDIQSSWLLSMEIAGWPLNQERGKGRCCQHHVI</sequence>
<evidence type="ECO:0000256" key="1">
    <source>
        <dbReference type="SAM" id="MobiDB-lite"/>
    </source>
</evidence>
<dbReference type="OrthoDB" id="428476at2759"/>
<accession>A0A9P1CQP2</accession>
<keyword evidence="4" id="KW-1185">Reference proteome</keyword>
<feature type="compositionally biased region" description="Basic residues" evidence="1">
    <location>
        <begin position="199"/>
        <end position="216"/>
    </location>
</feature>
<reference evidence="2" key="1">
    <citation type="submission" date="2022-10" db="EMBL/GenBank/DDBJ databases">
        <authorList>
            <person name="Chen Y."/>
            <person name="Dougan E. K."/>
            <person name="Chan C."/>
            <person name="Rhodes N."/>
            <person name="Thang M."/>
        </authorList>
    </citation>
    <scope>NUCLEOTIDE SEQUENCE</scope>
</reference>
<evidence type="ECO:0000313" key="2">
    <source>
        <dbReference type="EMBL" id="CAI3995755.1"/>
    </source>
</evidence>
<feature type="compositionally biased region" description="Basic and acidic residues" evidence="1">
    <location>
        <begin position="135"/>
        <end position="151"/>
    </location>
</feature>
<evidence type="ECO:0000313" key="4">
    <source>
        <dbReference type="Proteomes" id="UP001152797"/>
    </source>
</evidence>
<dbReference type="AlphaFoldDB" id="A0A9P1CQP2"/>